<dbReference type="AlphaFoldDB" id="A0A8J4DP92"/>
<accession>A0A8J4DP92</accession>
<dbReference type="SUPFAM" id="SSF48452">
    <property type="entry name" value="TPR-like"/>
    <property type="match status" value="2"/>
</dbReference>
<comment type="similarity">
    <text evidence="1">Belongs to the AfsR/DnrI/RedD regulatory family.</text>
</comment>
<dbReference type="InterPro" id="IPR011990">
    <property type="entry name" value="TPR-like_helical_dom_sf"/>
</dbReference>
<dbReference type="SMART" id="SM01043">
    <property type="entry name" value="BTAD"/>
    <property type="match status" value="1"/>
</dbReference>
<comment type="caution">
    <text evidence="7">The sequence shown here is derived from an EMBL/GenBank/DDBJ whole genome shotgun (WGS) entry which is preliminary data.</text>
</comment>
<dbReference type="EMBL" id="BOPF01000003">
    <property type="protein sequence ID" value="GIJ44232.1"/>
    <property type="molecule type" value="Genomic_DNA"/>
</dbReference>
<dbReference type="SMART" id="SM00862">
    <property type="entry name" value="Trans_reg_C"/>
    <property type="match status" value="1"/>
</dbReference>
<name>A0A8J4DP92_9ACTN</name>
<keyword evidence="3 5" id="KW-0238">DNA-binding</keyword>
<keyword evidence="2" id="KW-0805">Transcription regulation</keyword>
<dbReference type="SUPFAM" id="SSF46894">
    <property type="entry name" value="C-terminal effector domain of the bipartite response regulators"/>
    <property type="match status" value="1"/>
</dbReference>
<dbReference type="InterPro" id="IPR016032">
    <property type="entry name" value="Sig_transdc_resp-reg_C-effctor"/>
</dbReference>
<reference evidence="7" key="1">
    <citation type="submission" date="2021-01" db="EMBL/GenBank/DDBJ databases">
        <title>Whole genome shotgun sequence of Virgisporangium aliadipatigenens NBRC 105644.</title>
        <authorList>
            <person name="Komaki H."/>
            <person name="Tamura T."/>
        </authorList>
    </citation>
    <scope>NUCLEOTIDE SEQUENCE</scope>
    <source>
        <strain evidence="7">NBRC 105644</strain>
    </source>
</reference>
<keyword evidence="8" id="KW-1185">Reference proteome</keyword>
<dbReference type="GO" id="GO:0003677">
    <property type="term" value="F:DNA binding"/>
    <property type="evidence" value="ECO:0007669"/>
    <property type="project" value="UniProtKB-UniRule"/>
</dbReference>
<gene>
    <name evidence="7" type="primary">afsR</name>
    <name evidence="7" type="ORF">Val02_11180</name>
</gene>
<dbReference type="SMART" id="SM00028">
    <property type="entry name" value="TPR"/>
    <property type="match status" value="3"/>
</dbReference>
<dbReference type="SUPFAM" id="SSF52540">
    <property type="entry name" value="P-loop containing nucleoside triphosphate hydrolases"/>
    <property type="match status" value="1"/>
</dbReference>
<dbReference type="GO" id="GO:0006355">
    <property type="term" value="P:regulation of DNA-templated transcription"/>
    <property type="evidence" value="ECO:0007669"/>
    <property type="project" value="InterPro"/>
</dbReference>
<proteinExistence type="inferred from homology"/>
<evidence type="ECO:0000259" key="6">
    <source>
        <dbReference type="PROSITE" id="PS51755"/>
    </source>
</evidence>
<evidence type="ECO:0000313" key="7">
    <source>
        <dbReference type="EMBL" id="GIJ44232.1"/>
    </source>
</evidence>
<dbReference type="CDD" id="cd15831">
    <property type="entry name" value="BTAD"/>
    <property type="match status" value="1"/>
</dbReference>
<sequence>MLTFGILGPLTVTTAGSEVTLAAAKHRILLSHLLLQHNRVIATDDLVESVWDGSPPRQARNALQNYLMRLRHSLSDTGEVIRTVSPGYLIAIPEDALDLNRFRTLVARAQTAGAAGDKPAEEDLLSSALKLWRGQPLTDVPSLRLQREIVPRLVEERLQAIERHIDVALELGRHRALITQLRELTTAHPLREGLWSRLMLALYRSDRQAEALGAFHELSTILRDELAIDPCDAVQQLHQHILRRHADLGPPAARDTATVLSDAGTPARAAPFEIPGDMPTFVGRTALIDSIRSLLAPTGSDASTVPGVIISGLPGVGKTALAIHVAHRMLANFPDGHLYLNMRGYSRGQAMSAEAALTRSLRTMGVASENMPADIDEQSALWRRLLNGRRVLIILDNVASADQVRPMLPGRPGSAVLVTSRDTLSGLAAVNGLRPVPVDVISDGEATDLLATILGDRVAREPEASLEFAALCGNLPLALRIGAALLAGRPGQSVTSYVAEIRSEGRVSALAIDGDDDAMVDAAFDLSYQTLKPEVARLFRLISLIPGPSFDRWAAANIADVPLAVAGRMLERLATANVVQRRADRYYFHDLVKEYAHAKSLEYDGRETSAALRRLFDYYLRTADRCTRLLNPDLPRLAAPASSATVLMPPVHEKPLAARWFEVEIANIEAMIRSDAPHTDGLPVWLLADAVLGYVDRQRLDNTWHTISSVARDAAVRHGDQAAEAAMCRSLGKLFYLQARYDRAEALWLYAKDLYERIADPVGAAMVRNGLSGVAGSLLNYAKANEYLRPALVACRTAGDRTVEAETLTNLGTSLMLTGEAEEAVACLTSACRIADELGLGHIHSRAESAIALNDLYRGALDAAAARFTHALDTSRAVGYPTVEAQTLRNLAEVDLEFGRPRQARERAAEALALAEKLDAYWNAMGARITLGLSALAVDDVDTATACFSVAHEERAKTVRFWFPFAMLGLAACERLGGSPAVALDLARDACSDPRPRVRGQAHLESAKAQLALGDTVPALRYAAAAQETAAASGYRLDLARAFEVRADICARMDEPRRSADYRSRAGLIFAEIRRDGDEPFGLVTHPAR</sequence>
<dbReference type="InterPro" id="IPR027417">
    <property type="entry name" value="P-loop_NTPase"/>
</dbReference>
<dbReference type="Gene3D" id="1.10.10.10">
    <property type="entry name" value="Winged helix-like DNA-binding domain superfamily/Winged helix DNA-binding domain"/>
    <property type="match status" value="1"/>
</dbReference>
<evidence type="ECO:0000256" key="1">
    <source>
        <dbReference type="ARBA" id="ARBA00005820"/>
    </source>
</evidence>
<dbReference type="InterPro" id="IPR001867">
    <property type="entry name" value="OmpR/PhoB-type_DNA-bd"/>
</dbReference>
<protein>
    <submittedName>
        <fullName evidence="7">Regulatory protein AfsR</fullName>
    </submittedName>
</protein>
<dbReference type="Pfam" id="PF03704">
    <property type="entry name" value="BTAD"/>
    <property type="match status" value="1"/>
</dbReference>
<dbReference type="RefSeq" id="WP_203897796.1">
    <property type="nucleotide sequence ID" value="NZ_BOPF01000003.1"/>
</dbReference>
<dbReference type="Gene3D" id="3.40.50.300">
    <property type="entry name" value="P-loop containing nucleotide triphosphate hydrolases"/>
    <property type="match status" value="1"/>
</dbReference>
<dbReference type="Proteomes" id="UP000619260">
    <property type="component" value="Unassembled WGS sequence"/>
</dbReference>
<dbReference type="GO" id="GO:0043531">
    <property type="term" value="F:ADP binding"/>
    <property type="evidence" value="ECO:0007669"/>
    <property type="project" value="InterPro"/>
</dbReference>
<dbReference type="InterPro" id="IPR002182">
    <property type="entry name" value="NB-ARC"/>
</dbReference>
<dbReference type="Pfam" id="PF00931">
    <property type="entry name" value="NB-ARC"/>
    <property type="match status" value="1"/>
</dbReference>
<evidence type="ECO:0000256" key="2">
    <source>
        <dbReference type="ARBA" id="ARBA00023015"/>
    </source>
</evidence>
<organism evidence="7 8">
    <name type="scientific">Virgisporangium aliadipatigenens</name>
    <dbReference type="NCBI Taxonomy" id="741659"/>
    <lineage>
        <taxon>Bacteria</taxon>
        <taxon>Bacillati</taxon>
        <taxon>Actinomycetota</taxon>
        <taxon>Actinomycetes</taxon>
        <taxon>Micromonosporales</taxon>
        <taxon>Micromonosporaceae</taxon>
        <taxon>Virgisporangium</taxon>
    </lineage>
</organism>
<evidence type="ECO:0000313" key="8">
    <source>
        <dbReference type="Proteomes" id="UP000619260"/>
    </source>
</evidence>
<dbReference type="InterPro" id="IPR036388">
    <property type="entry name" value="WH-like_DNA-bd_sf"/>
</dbReference>
<dbReference type="PANTHER" id="PTHR35807">
    <property type="entry name" value="TRANSCRIPTIONAL REGULATOR REDD-RELATED"/>
    <property type="match status" value="1"/>
</dbReference>
<evidence type="ECO:0000256" key="3">
    <source>
        <dbReference type="ARBA" id="ARBA00023125"/>
    </source>
</evidence>
<dbReference type="Pfam" id="PF00486">
    <property type="entry name" value="Trans_reg_C"/>
    <property type="match status" value="1"/>
</dbReference>
<dbReference type="Gene3D" id="1.25.40.10">
    <property type="entry name" value="Tetratricopeptide repeat domain"/>
    <property type="match status" value="2"/>
</dbReference>
<feature type="domain" description="OmpR/PhoB-type" evidence="6">
    <location>
        <begin position="1"/>
        <end position="92"/>
    </location>
</feature>
<dbReference type="PANTHER" id="PTHR35807:SF1">
    <property type="entry name" value="TRANSCRIPTIONAL REGULATOR REDD"/>
    <property type="match status" value="1"/>
</dbReference>
<dbReference type="PRINTS" id="PR00364">
    <property type="entry name" value="DISEASERSIST"/>
</dbReference>
<evidence type="ECO:0000256" key="4">
    <source>
        <dbReference type="ARBA" id="ARBA00023163"/>
    </source>
</evidence>
<evidence type="ECO:0000256" key="5">
    <source>
        <dbReference type="PROSITE-ProRule" id="PRU01091"/>
    </source>
</evidence>
<keyword evidence="4" id="KW-0804">Transcription</keyword>
<feature type="DNA-binding region" description="OmpR/PhoB-type" evidence="5">
    <location>
        <begin position="1"/>
        <end position="92"/>
    </location>
</feature>
<dbReference type="GO" id="GO:0000160">
    <property type="term" value="P:phosphorelay signal transduction system"/>
    <property type="evidence" value="ECO:0007669"/>
    <property type="project" value="InterPro"/>
</dbReference>
<dbReference type="InterPro" id="IPR005158">
    <property type="entry name" value="BTAD"/>
</dbReference>
<dbReference type="InterPro" id="IPR051677">
    <property type="entry name" value="AfsR-DnrI-RedD_regulator"/>
</dbReference>
<dbReference type="PROSITE" id="PS51755">
    <property type="entry name" value="OMPR_PHOB"/>
    <property type="match status" value="1"/>
</dbReference>
<dbReference type="InterPro" id="IPR019734">
    <property type="entry name" value="TPR_rpt"/>
</dbReference>